<evidence type="ECO:0000313" key="9">
    <source>
        <dbReference type="Proteomes" id="UP000070449"/>
    </source>
</evidence>
<sequence length="369" mass="40618">MNKNNADKRRNKTENCYILGIDTSCDDTSVAITRNNQVLANVVSSQDDLHMSFGGVVPDIARNAHRERLPKVIEEAFSRAAKIDKSVKPEAINAVAVTVGPGLAIALGVGIEGAINFADKYSIPLISVNHMEGHLLSALAANNKGAKGMDYRNLKYPALGVLISGGHTELVLINNWRNYQIVAETMDDAMGEAYDKVARMLGLGFPGAKALTEMAKQGDPTKFSIPVPLKGDKREAFSYSGLKTALYYLVKKMKEAKPLTRQQIADIAAGFQVSAVTHLLDRITMLTAKYKPNTILLGGGVVSNAYVRKRVRDFCKQKKLELKYAYTKKMFVDNAAMIALVGYYKYLEADFTETDKIDRSPRLTLTQFI</sequence>
<keyword evidence="3 6" id="KW-0479">Metal-binding</keyword>
<dbReference type="InterPro" id="IPR000905">
    <property type="entry name" value="Gcp-like_dom"/>
</dbReference>
<dbReference type="InterPro" id="IPR043129">
    <property type="entry name" value="ATPase_NBD"/>
</dbReference>
<comment type="cofactor">
    <cofactor evidence="6">
        <name>Fe(2+)</name>
        <dbReference type="ChEBI" id="CHEBI:29033"/>
    </cofactor>
    <text evidence="6">Binds 1 Fe(2+) ion per subunit.</text>
</comment>
<dbReference type="PATRIC" id="fig|1617427.3.peg.1034"/>
<dbReference type="NCBIfam" id="TIGR03723">
    <property type="entry name" value="T6A_TsaD_YgjD"/>
    <property type="match status" value="1"/>
</dbReference>
<evidence type="ECO:0000256" key="5">
    <source>
        <dbReference type="ARBA" id="ARBA00048117"/>
    </source>
</evidence>
<evidence type="ECO:0000256" key="3">
    <source>
        <dbReference type="ARBA" id="ARBA00022723"/>
    </source>
</evidence>
<dbReference type="InterPro" id="IPR022450">
    <property type="entry name" value="TsaD"/>
</dbReference>
<dbReference type="Pfam" id="PF00814">
    <property type="entry name" value="TsaD"/>
    <property type="match status" value="1"/>
</dbReference>
<dbReference type="Proteomes" id="UP000070449">
    <property type="component" value="Unassembled WGS sequence"/>
</dbReference>
<reference evidence="8 9" key="1">
    <citation type="submission" date="2015-02" db="EMBL/GenBank/DDBJ databases">
        <title>Improved understanding of the partial-nitritation anammox process through 23 genomes representing the majority of the microbial community.</title>
        <authorList>
            <person name="Speth D.R."/>
            <person name="In T Zandt M."/>
            <person name="Guerrero Cruz S."/>
            <person name="Jetten M.S."/>
            <person name="Dutilh B.E."/>
        </authorList>
    </citation>
    <scope>NUCLEOTIDE SEQUENCE [LARGE SCALE GENOMIC DNA]</scope>
    <source>
        <strain evidence="8">OLB21</strain>
    </source>
</reference>
<dbReference type="GO" id="GO:0002949">
    <property type="term" value="P:tRNA threonylcarbamoyladenosine modification"/>
    <property type="evidence" value="ECO:0007669"/>
    <property type="project" value="UniProtKB-UniRule"/>
</dbReference>
<dbReference type="PANTHER" id="PTHR11735">
    <property type="entry name" value="TRNA N6-ADENOSINE THREONYLCARBAMOYLTRANSFERASE"/>
    <property type="match status" value="1"/>
</dbReference>
<organism evidence="8 9">
    <name type="scientific">candidate division WS6 bacterium OLB21</name>
    <dbReference type="NCBI Taxonomy" id="1617427"/>
    <lineage>
        <taxon>Bacteria</taxon>
        <taxon>Candidatus Dojkabacteria</taxon>
    </lineage>
</organism>
<gene>
    <name evidence="6 8" type="primary">tsaD</name>
    <name evidence="8" type="ORF">UZ20_WS6002000989</name>
</gene>
<dbReference type="STRING" id="1617427.UZ20_WS6002000989"/>
<dbReference type="PRINTS" id="PR00789">
    <property type="entry name" value="OSIALOPTASE"/>
</dbReference>
<keyword evidence="6" id="KW-0408">Iron</keyword>
<name>A0A136KF88_9BACT</name>
<dbReference type="GO" id="GO:0005506">
    <property type="term" value="F:iron ion binding"/>
    <property type="evidence" value="ECO:0007669"/>
    <property type="project" value="UniProtKB-UniRule"/>
</dbReference>
<dbReference type="SUPFAM" id="SSF53067">
    <property type="entry name" value="Actin-like ATPase domain"/>
    <property type="match status" value="2"/>
</dbReference>
<dbReference type="PANTHER" id="PTHR11735:SF6">
    <property type="entry name" value="TRNA N6-ADENOSINE THREONYLCARBAMOYLTRANSFERASE, MITOCHONDRIAL"/>
    <property type="match status" value="1"/>
</dbReference>
<dbReference type="EMBL" id="JYPD01000026">
    <property type="protein sequence ID" value="KXK08079.1"/>
    <property type="molecule type" value="Genomic_DNA"/>
</dbReference>
<comment type="subcellular location">
    <subcellularLocation>
        <location evidence="6">Cytoplasm</location>
    </subcellularLocation>
</comment>
<dbReference type="HAMAP" id="MF_01445">
    <property type="entry name" value="TsaD"/>
    <property type="match status" value="1"/>
</dbReference>
<comment type="caution">
    <text evidence="8">The sequence shown here is derived from an EMBL/GenBank/DDBJ whole genome shotgun (WGS) entry which is preliminary data.</text>
</comment>
<protein>
    <recommendedName>
        <fullName evidence="6">tRNA N6-adenosine threonylcarbamoyltransferase</fullName>
        <ecNumber evidence="6">2.3.1.234</ecNumber>
    </recommendedName>
    <alternativeName>
        <fullName evidence="6">N6-L-threonylcarbamoyladenine synthase</fullName>
        <shortName evidence="6">t(6)A synthase</shortName>
    </alternativeName>
    <alternativeName>
        <fullName evidence="6">t(6)A37 threonylcarbamoyladenosine biosynthesis protein TsaD</fullName>
    </alternativeName>
    <alternativeName>
        <fullName evidence="6">tRNA threonylcarbamoyladenosine biosynthesis protein TsaD</fullName>
    </alternativeName>
</protein>
<dbReference type="EC" id="2.3.1.234" evidence="6"/>
<dbReference type="Gene3D" id="3.30.420.40">
    <property type="match status" value="2"/>
</dbReference>
<dbReference type="InterPro" id="IPR017861">
    <property type="entry name" value="KAE1/TsaD"/>
</dbReference>
<dbReference type="AlphaFoldDB" id="A0A136KF88"/>
<comment type="catalytic activity">
    <reaction evidence="5 6">
        <text>L-threonylcarbamoyladenylate + adenosine(37) in tRNA = N(6)-L-threonylcarbamoyladenosine(37) in tRNA + AMP + H(+)</text>
        <dbReference type="Rhea" id="RHEA:37059"/>
        <dbReference type="Rhea" id="RHEA-COMP:10162"/>
        <dbReference type="Rhea" id="RHEA-COMP:10163"/>
        <dbReference type="ChEBI" id="CHEBI:15378"/>
        <dbReference type="ChEBI" id="CHEBI:73682"/>
        <dbReference type="ChEBI" id="CHEBI:74411"/>
        <dbReference type="ChEBI" id="CHEBI:74418"/>
        <dbReference type="ChEBI" id="CHEBI:456215"/>
        <dbReference type="EC" id="2.3.1.234"/>
    </reaction>
</comment>
<feature type="binding site" evidence="6">
    <location>
        <begin position="162"/>
        <end position="166"/>
    </location>
    <ligand>
        <name>substrate</name>
    </ligand>
</feature>
<feature type="binding site" evidence="6">
    <location>
        <position position="304"/>
    </location>
    <ligand>
        <name>substrate</name>
    </ligand>
</feature>
<accession>A0A136KF88</accession>
<evidence type="ECO:0000256" key="6">
    <source>
        <dbReference type="HAMAP-Rule" id="MF_01445"/>
    </source>
</evidence>
<proteinExistence type="inferred from homology"/>
<evidence type="ECO:0000313" key="8">
    <source>
        <dbReference type="EMBL" id="KXK08079.1"/>
    </source>
</evidence>
<dbReference type="GO" id="GO:0061711">
    <property type="term" value="F:tRNA N(6)-L-threonylcarbamoyladenine synthase activity"/>
    <property type="evidence" value="ECO:0007669"/>
    <property type="project" value="UniProtKB-EC"/>
</dbReference>
<comment type="similarity">
    <text evidence="6">Belongs to the KAE1 / TsaD family.</text>
</comment>
<comment type="function">
    <text evidence="6">Required for the formation of a threonylcarbamoyl group on adenosine at position 37 (t(6)A37) in tRNAs that read codons beginning with adenine. Is involved in the transfer of the threonylcarbamoyl moiety of threonylcarbamoyl-AMP (TC-AMP) to the N6 group of A37, together with TsaE and TsaB. TsaD likely plays a direct catalytic role in this reaction.</text>
</comment>
<dbReference type="GO" id="GO:0005737">
    <property type="term" value="C:cytoplasm"/>
    <property type="evidence" value="ECO:0007669"/>
    <property type="project" value="UniProtKB-SubCell"/>
</dbReference>
<comment type="caution">
    <text evidence="6">Lacks conserved residue(s) required for the propagation of feature annotation.</text>
</comment>
<feature type="binding site" evidence="6">
    <location>
        <position position="195"/>
    </location>
    <ligand>
        <name>substrate</name>
    </ligand>
</feature>
<feature type="binding site" evidence="6">
    <location>
        <position position="130"/>
    </location>
    <ligand>
        <name>Fe cation</name>
        <dbReference type="ChEBI" id="CHEBI:24875"/>
    </ligand>
</feature>
<keyword evidence="4 6" id="KW-0012">Acyltransferase</keyword>
<keyword evidence="6" id="KW-0963">Cytoplasm</keyword>
<evidence type="ECO:0000256" key="4">
    <source>
        <dbReference type="ARBA" id="ARBA00023315"/>
    </source>
</evidence>
<evidence type="ECO:0000256" key="1">
    <source>
        <dbReference type="ARBA" id="ARBA00022679"/>
    </source>
</evidence>
<feature type="binding site" evidence="6">
    <location>
        <position position="333"/>
    </location>
    <ligand>
        <name>Fe cation</name>
        <dbReference type="ChEBI" id="CHEBI:24875"/>
    </ligand>
</feature>
<keyword evidence="1 6" id="KW-0808">Transferase</keyword>
<evidence type="ECO:0000256" key="2">
    <source>
        <dbReference type="ARBA" id="ARBA00022694"/>
    </source>
</evidence>
<evidence type="ECO:0000259" key="7">
    <source>
        <dbReference type="Pfam" id="PF00814"/>
    </source>
</evidence>
<keyword evidence="2 6" id="KW-0819">tRNA processing</keyword>
<feature type="binding site" evidence="6">
    <location>
        <position position="134"/>
    </location>
    <ligand>
        <name>Fe cation</name>
        <dbReference type="ChEBI" id="CHEBI:24875"/>
    </ligand>
</feature>
<dbReference type="NCBIfam" id="TIGR00329">
    <property type="entry name" value="gcp_kae1"/>
    <property type="match status" value="1"/>
</dbReference>
<feature type="domain" description="Gcp-like" evidence="7">
    <location>
        <begin position="37"/>
        <end position="339"/>
    </location>
</feature>